<dbReference type="PANTHER" id="PTHR48111">
    <property type="entry name" value="REGULATOR OF RPOS"/>
    <property type="match status" value="1"/>
</dbReference>
<name>A0ABS2WTR2_9BACT</name>
<dbReference type="Pfam" id="PF00486">
    <property type="entry name" value="Trans_reg_C"/>
    <property type="match status" value="1"/>
</dbReference>
<protein>
    <submittedName>
        <fullName evidence="10">Response regulator transcription factor</fullName>
    </submittedName>
</protein>
<dbReference type="InterPro" id="IPR016032">
    <property type="entry name" value="Sig_transdc_resp-reg_C-effctor"/>
</dbReference>
<feature type="domain" description="OmpR/PhoB-type" evidence="9">
    <location>
        <begin position="120"/>
        <end position="214"/>
    </location>
</feature>
<dbReference type="InterPro" id="IPR011006">
    <property type="entry name" value="CheY-like_superfamily"/>
</dbReference>
<dbReference type="EMBL" id="JAFHKK010000021">
    <property type="protein sequence ID" value="MBN2964978.1"/>
    <property type="molecule type" value="Genomic_DNA"/>
</dbReference>
<evidence type="ECO:0000256" key="1">
    <source>
        <dbReference type="ARBA" id="ARBA00022553"/>
    </source>
</evidence>
<dbReference type="InterPro" id="IPR001867">
    <property type="entry name" value="OmpR/PhoB-type_DNA-bd"/>
</dbReference>
<sequence length="215" mass="24651">MKILVLEDNERLAKVIKSALEQQGWRVDLFGDGDEALDALNNGYHFFILDINVPSIDGISVLETLRIYHKGTPAIIISSNHELEKIQLSYELGCDDYLKKPFFIYELVQKIKKLSQSDEGITALWKGYTYDCPNHRLIDPLGAEIKLAKKEMEFLELFAKDPRRVVSFGELEEYVWEGEETCMLNIRALVKRLRKKLPEGAIKTVNKIGYSLGEI</sequence>
<evidence type="ECO:0000313" key="10">
    <source>
        <dbReference type="EMBL" id="MBN2964978.1"/>
    </source>
</evidence>
<feature type="DNA-binding region" description="OmpR/PhoB-type" evidence="7">
    <location>
        <begin position="120"/>
        <end position="214"/>
    </location>
</feature>
<evidence type="ECO:0000313" key="11">
    <source>
        <dbReference type="Proteomes" id="UP000703590"/>
    </source>
</evidence>
<evidence type="ECO:0000259" key="8">
    <source>
        <dbReference type="PROSITE" id="PS50110"/>
    </source>
</evidence>
<evidence type="ECO:0000256" key="5">
    <source>
        <dbReference type="ARBA" id="ARBA00023163"/>
    </source>
</evidence>
<comment type="caution">
    <text evidence="10">The sequence shown here is derived from an EMBL/GenBank/DDBJ whole genome shotgun (WGS) entry which is preliminary data.</text>
</comment>
<dbReference type="SUPFAM" id="SSF52172">
    <property type="entry name" value="CheY-like"/>
    <property type="match status" value="1"/>
</dbReference>
<keyword evidence="1 6" id="KW-0597">Phosphoprotein</keyword>
<feature type="domain" description="Response regulatory" evidence="8">
    <location>
        <begin position="2"/>
        <end position="115"/>
    </location>
</feature>
<dbReference type="Gene3D" id="3.40.50.2300">
    <property type="match status" value="1"/>
</dbReference>
<dbReference type="PROSITE" id="PS51755">
    <property type="entry name" value="OMPR_PHOB"/>
    <property type="match status" value="1"/>
</dbReference>
<proteinExistence type="predicted"/>
<reference evidence="10" key="2">
    <citation type="submission" date="2021-02" db="EMBL/GenBank/DDBJ databases">
        <authorList>
            <person name="Merkel A.Y."/>
        </authorList>
    </citation>
    <scope>NUCLEOTIDE SEQUENCE</scope>
    <source>
        <strain evidence="10">T05b</strain>
    </source>
</reference>
<gene>
    <name evidence="10" type="ORF">JWV37_09320</name>
</gene>
<keyword evidence="3" id="KW-0805">Transcription regulation</keyword>
<dbReference type="Gene3D" id="1.10.10.10">
    <property type="entry name" value="Winged helix-like DNA-binding domain superfamily/Winged helix DNA-binding domain"/>
    <property type="match status" value="1"/>
</dbReference>
<organism evidence="10 11">
    <name type="scientific">Sulfurospirillum tamanense</name>
    <dbReference type="NCBI Taxonomy" id="2813362"/>
    <lineage>
        <taxon>Bacteria</taxon>
        <taxon>Pseudomonadati</taxon>
        <taxon>Campylobacterota</taxon>
        <taxon>Epsilonproteobacteria</taxon>
        <taxon>Campylobacterales</taxon>
        <taxon>Sulfurospirillaceae</taxon>
        <taxon>Sulfurospirillum</taxon>
    </lineage>
</organism>
<dbReference type="SMART" id="SM00862">
    <property type="entry name" value="Trans_reg_C"/>
    <property type="match status" value="1"/>
</dbReference>
<dbReference type="CDD" id="cd00383">
    <property type="entry name" value="trans_reg_C"/>
    <property type="match status" value="1"/>
</dbReference>
<evidence type="ECO:0000256" key="2">
    <source>
        <dbReference type="ARBA" id="ARBA00023012"/>
    </source>
</evidence>
<keyword evidence="2" id="KW-0902">Two-component regulatory system</keyword>
<dbReference type="PANTHER" id="PTHR48111:SF22">
    <property type="entry name" value="REGULATOR OF RPOS"/>
    <property type="match status" value="1"/>
</dbReference>
<keyword evidence="4 7" id="KW-0238">DNA-binding</keyword>
<feature type="modified residue" description="4-aspartylphosphate" evidence="6">
    <location>
        <position position="50"/>
    </location>
</feature>
<evidence type="ECO:0000256" key="4">
    <source>
        <dbReference type="ARBA" id="ARBA00023125"/>
    </source>
</evidence>
<evidence type="ECO:0000256" key="3">
    <source>
        <dbReference type="ARBA" id="ARBA00023015"/>
    </source>
</evidence>
<dbReference type="Proteomes" id="UP000703590">
    <property type="component" value="Unassembled WGS sequence"/>
</dbReference>
<dbReference type="RefSeq" id="WP_205459527.1">
    <property type="nucleotide sequence ID" value="NZ_JAFHKK010000021.1"/>
</dbReference>
<keyword evidence="11" id="KW-1185">Reference proteome</keyword>
<evidence type="ECO:0000256" key="7">
    <source>
        <dbReference type="PROSITE-ProRule" id="PRU01091"/>
    </source>
</evidence>
<evidence type="ECO:0000256" key="6">
    <source>
        <dbReference type="PROSITE-ProRule" id="PRU00169"/>
    </source>
</evidence>
<dbReference type="Pfam" id="PF00072">
    <property type="entry name" value="Response_reg"/>
    <property type="match status" value="1"/>
</dbReference>
<dbReference type="InterPro" id="IPR001789">
    <property type="entry name" value="Sig_transdc_resp-reg_receiver"/>
</dbReference>
<reference evidence="10" key="1">
    <citation type="submission" date="2021-02" db="EMBL/GenBank/DDBJ databases">
        <title>Sulfurospirillum tamanensis sp. nov.</title>
        <authorList>
            <person name="Frolova A."/>
            <person name="Merkel A."/>
            <person name="Slobodkin A."/>
        </authorList>
    </citation>
    <scope>NUCLEOTIDE SEQUENCE</scope>
    <source>
        <strain evidence="10">T05b</strain>
    </source>
</reference>
<keyword evidence="5" id="KW-0804">Transcription</keyword>
<dbReference type="SUPFAM" id="SSF46894">
    <property type="entry name" value="C-terminal effector domain of the bipartite response regulators"/>
    <property type="match status" value="1"/>
</dbReference>
<dbReference type="PROSITE" id="PS50110">
    <property type="entry name" value="RESPONSE_REGULATORY"/>
    <property type="match status" value="1"/>
</dbReference>
<dbReference type="InterPro" id="IPR039420">
    <property type="entry name" value="WalR-like"/>
</dbReference>
<accession>A0ABS2WTR2</accession>
<dbReference type="InterPro" id="IPR036388">
    <property type="entry name" value="WH-like_DNA-bd_sf"/>
</dbReference>
<evidence type="ECO:0000259" key="9">
    <source>
        <dbReference type="PROSITE" id="PS51755"/>
    </source>
</evidence>
<dbReference type="SMART" id="SM00448">
    <property type="entry name" value="REC"/>
    <property type="match status" value="1"/>
</dbReference>